<organism evidence="1">
    <name type="scientific">Vibrio vulnificus</name>
    <dbReference type="NCBI Taxonomy" id="672"/>
    <lineage>
        <taxon>Bacteria</taxon>
        <taxon>Pseudomonadati</taxon>
        <taxon>Pseudomonadota</taxon>
        <taxon>Gammaproteobacteria</taxon>
        <taxon>Vibrionales</taxon>
        <taxon>Vibrionaceae</taxon>
        <taxon>Vibrio</taxon>
    </lineage>
</organism>
<evidence type="ECO:0000313" key="1">
    <source>
        <dbReference type="EMBL" id="HAS8538190.1"/>
    </source>
</evidence>
<accession>A0A8H9K4Y2</accession>
<name>A0A8H9K4Y2_VIBVL</name>
<dbReference type="EMBL" id="DACRBY010000001">
    <property type="protein sequence ID" value="HAS8538190.1"/>
    <property type="molecule type" value="Genomic_DNA"/>
</dbReference>
<dbReference type="AlphaFoldDB" id="A0A8H9K4Y2"/>
<proteinExistence type="predicted"/>
<reference evidence="1" key="1">
    <citation type="journal article" date="2018" name="Genome Biol.">
        <title>SKESA: strategic k-mer extension for scrupulous assemblies.</title>
        <authorList>
            <person name="Souvorov A."/>
            <person name="Agarwala R."/>
            <person name="Lipman D.J."/>
        </authorList>
    </citation>
    <scope>NUCLEOTIDE SEQUENCE</scope>
    <source>
        <strain evidence="1">BCW_3452</strain>
    </source>
</reference>
<protein>
    <submittedName>
        <fullName evidence="1">Uncharacterized protein</fullName>
    </submittedName>
</protein>
<comment type="caution">
    <text evidence="1">The sequence shown here is derived from an EMBL/GenBank/DDBJ whole genome shotgun (WGS) entry which is preliminary data.</text>
</comment>
<dbReference type="Proteomes" id="UP000863257">
    <property type="component" value="Unassembled WGS sequence"/>
</dbReference>
<gene>
    <name evidence="1" type="ORF">I7730_00055</name>
</gene>
<sequence>MIDAFNIIDQKIVFAQSRLEAVKIAMRKVLCLGETSEQNEPDKDGINFNPSREEMWSKIRRHYHDRGAFLCPVARCHKTDNLLKMVNGFGNNYLNTYIRENKDKFNDPDLFTFSTRLCIANEMSEGIYQVLIADYDNMPWLFFCLNECDVNEYGIEVGLIKRAAKMEAFSNRVVTETEIIGLTSSYSPLIRSAVAHHGLKFFDSIERDRFNEKLDGIRVD</sequence>
<reference evidence="1" key="2">
    <citation type="submission" date="2019-01" db="EMBL/GenBank/DDBJ databases">
        <authorList>
            <consortium name="NCBI Pathogen Detection Project"/>
        </authorList>
    </citation>
    <scope>NUCLEOTIDE SEQUENCE</scope>
    <source>
        <strain evidence="1">BCW_3452</strain>
    </source>
</reference>